<dbReference type="InterPro" id="IPR008979">
    <property type="entry name" value="Galactose-bd-like_sf"/>
</dbReference>
<proteinExistence type="predicted"/>
<dbReference type="RefSeq" id="WP_354617039.1">
    <property type="nucleotide sequence ID" value="NZ_JBEWYP010000001.1"/>
</dbReference>
<keyword evidence="6" id="KW-0119">Carbohydrate metabolism</keyword>
<keyword evidence="8" id="KW-0624">Polysaccharide degradation</keyword>
<dbReference type="InterPro" id="IPR048758">
    <property type="entry name" value="CBM30"/>
</dbReference>
<dbReference type="InterPro" id="IPR050732">
    <property type="entry name" value="Beta-glucan_modifiers"/>
</dbReference>
<evidence type="ECO:0000256" key="7">
    <source>
        <dbReference type="ARBA" id="ARBA00023316"/>
    </source>
</evidence>
<keyword evidence="2" id="KW-1003">Cell membrane</keyword>
<name>A0ABV2TSD0_9FLAO</name>
<evidence type="ECO:0000256" key="10">
    <source>
        <dbReference type="ARBA" id="ARBA00042373"/>
    </source>
</evidence>
<dbReference type="SUPFAM" id="SSF49785">
    <property type="entry name" value="Galactose-binding domain-like"/>
    <property type="match status" value="1"/>
</dbReference>
<evidence type="ECO:0000256" key="3">
    <source>
        <dbReference type="ARBA" id="ARBA00022801"/>
    </source>
</evidence>
<dbReference type="SUPFAM" id="SSF51445">
    <property type="entry name" value="(Trans)glycosidases"/>
    <property type="match status" value="1"/>
</dbReference>
<evidence type="ECO:0000256" key="8">
    <source>
        <dbReference type="ARBA" id="ARBA00023326"/>
    </source>
</evidence>
<evidence type="ECO:0000313" key="14">
    <source>
        <dbReference type="Proteomes" id="UP001549773"/>
    </source>
</evidence>
<keyword evidence="4" id="KW-0472">Membrane</keyword>
<gene>
    <name evidence="13" type="ORF">ABXZ32_02155</name>
</gene>
<organism evidence="13 14">
    <name type="scientific">Sediminicola luteus</name>
    <dbReference type="NCBI Taxonomy" id="319238"/>
    <lineage>
        <taxon>Bacteria</taxon>
        <taxon>Pseudomonadati</taxon>
        <taxon>Bacteroidota</taxon>
        <taxon>Flavobacteriia</taxon>
        <taxon>Flavobacteriales</taxon>
        <taxon>Flavobacteriaceae</taxon>
        <taxon>Sediminicola</taxon>
    </lineage>
</organism>
<comment type="function">
    <text evidence="9">Glucanases play a role in cell expansion during growth, in cell-cell fusion during mating, and in spore release during sporulation. This enzyme may be involved in beta-glucan degradation. Active on laminarin and lichenan.</text>
</comment>
<evidence type="ECO:0000256" key="4">
    <source>
        <dbReference type="ARBA" id="ARBA00023136"/>
    </source>
</evidence>
<evidence type="ECO:0000259" key="12">
    <source>
        <dbReference type="Pfam" id="PF21582"/>
    </source>
</evidence>
<comment type="caution">
    <text evidence="13">The sequence shown here is derived from an EMBL/GenBank/DDBJ whole genome shotgun (WGS) entry which is preliminary data.</text>
</comment>
<evidence type="ECO:0000313" key="13">
    <source>
        <dbReference type="EMBL" id="MET7028177.1"/>
    </source>
</evidence>
<dbReference type="Gene3D" id="2.60.120.430">
    <property type="entry name" value="Galactose-binding lectin"/>
    <property type="match status" value="1"/>
</dbReference>
<evidence type="ECO:0000256" key="5">
    <source>
        <dbReference type="ARBA" id="ARBA00023180"/>
    </source>
</evidence>
<reference evidence="13 14" key="1">
    <citation type="submission" date="2024-07" db="EMBL/GenBank/DDBJ databases">
        <title>The genome sequence of type strain Sediminicola luteus GDMCC 1.2596T.</title>
        <authorList>
            <person name="Liu Y."/>
        </authorList>
    </citation>
    <scope>NUCLEOTIDE SEQUENCE [LARGE SCALE GENOMIC DNA]</scope>
    <source>
        <strain evidence="13 14">GDMCC 1.2596</strain>
    </source>
</reference>
<keyword evidence="5" id="KW-0325">Glycoprotein</keyword>
<accession>A0ABV2TSD0</accession>
<keyword evidence="3" id="KW-0378">Hydrolase</keyword>
<dbReference type="Proteomes" id="UP001549773">
    <property type="component" value="Unassembled WGS sequence"/>
</dbReference>
<evidence type="ECO:0000256" key="11">
    <source>
        <dbReference type="ARBA" id="ARBA00043078"/>
    </source>
</evidence>
<protein>
    <recommendedName>
        <fullName evidence="11">Endo-1,3-beta-glucanase btgC</fullName>
    </recommendedName>
    <alternativeName>
        <fullName evidence="10">Laminarinase btgC</fullName>
    </alternativeName>
</protein>
<evidence type="ECO:0000256" key="2">
    <source>
        <dbReference type="ARBA" id="ARBA00022475"/>
    </source>
</evidence>
<comment type="subcellular location">
    <subcellularLocation>
        <location evidence="1">Cell membrane</location>
    </subcellularLocation>
</comment>
<evidence type="ECO:0000256" key="6">
    <source>
        <dbReference type="ARBA" id="ARBA00023277"/>
    </source>
</evidence>
<dbReference type="EMBL" id="JBEWYP010000001">
    <property type="protein sequence ID" value="MET7028177.1"/>
    <property type="molecule type" value="Genomic_DNA"/>
</dbReference>
<keyword evidence="7" id="KW-0961">Cell wall biogenesis/degradation</keyword>
<evidence type="ECO:0000256" key="1">
    <source>
        <dbReference type="ARBA" id="ARBA00004236"/>
    </source>
</evidence>
<evidence type="ECO:0000256" key="9">
    <source>
        <dbReference type="ARBA" id="ARBA00037649"/>
    </source>
</evidence>
<dbReference type="PANTHER" id="PTHR16631:SF17">
    <property type="entry name" value="GLUCAN ENDO-1,3-BETA-GLUCOSIDASE BTGC"/>
    <property type="match status" value="1"/>
</dbReference>
<dbReference type="Pfam" id="PF21582">
    <property type="entry name" value="CBM30"/>
    <property type="match status" value="1"/>
</dbReference>
<dbReference type="PANTHER" id="PTHR16631">
    <property type="entry name" value="GLUCAN 1,3-BETA-GLUCOSIDASE"/>
    <property type="match status" value="1"/>
</dbReference>
<sequence>MLLFALMIVLLFAQSYKPESKEISAQEILGNPMYPAFSYGGYRGKTRDEVPTVKDLEEDMKILAAMGVKLLRTYNTQQYAHTANLIKAIRNLKDDDPNFEMYLMLGTWIECEGAWTSNADHTKGNSENNTAEIETAITMAKENPDIVKMIAVGNEAMVKWAVNYFVTPNVILDWVTYLQELKKQGELPSDLWITSSDNYESWGGGAETYRTDDLAALIGAVDFVSLHTYPFHDSHYNPSFWAVPEEQEDLLDLEKIEMAMIRAKNYAKSQYKGALDYMTSLGMNKPIHIGETGWSTIASTSYGPTGSHAADEYKGKLYYEAMREWTDSAGMTCFYFEVFDEQWKDAGDPNGSENHFGLINLQGQAKYALWDMVDEGTFKGLTRNGQSITKTYDGNEDLLISQILPPKSLSEIGLQQTSNINQNRNAGDLVTETNYLVLKDPKMVKRNMNFTYPSAPLKLNVWEGTCEMFLSPEGELTITTGTGAWWGGALEIQSKGENLSNYHKGQLFFDIKGDTESTFQIGFQTGIYSDGNQVNNGITFGPKSKYSLSENWKTFSIPISRLNKNGNLSDVTALLYFLGENNFDGKTISLKNIYFTKG</sequence>
<dbReference type="InterPro" id="IPR017853">
    <property type="entry name" value="GH"/>
</dbReference>
<keyword evidence="14" id="KW-1185">Reference proteome</keyword>
<feature type="domain" description="Carbohydrate binding" evidence="12">
    <location>
        <begin position="479"/>
        <end position="596"/>
    </location>
</feature>
<dbReference type="Gene3D" id="3.20.20.80">
    <property type="entry name" value="Glycosidases"/>
    <property type="match status" value="1"/>
</dbReference>